<name>A0A8H6FN44_9LECA</name>
<keyword evidence="1" id="KW-0479">Metal-binding</keyword>
<dbReference type="InterPro" id="IPR001878">
    <property type="entry name" value="Znf_CCHC"/>
</dbReference>
<organism evidence="4 5">
    <name type="scientific">Letharia columbiana</name>
    <dbReference type="NCBI Taxonomy" id="112416"/>
    <lineage>
        <taxon>Eukaryota</taxon>
        <taxon>Fungi</taxon>
        <taxon>Dikarya</taxon>
        <taxon>Ascomycota</taxon>
        <taxon>Pezizomycotina</taxon>
        <taxon>Lecanoromycetes</taxon>
        <taxon>OSLEUM clade</taxon>
        <taxon>Lecanoromycetidae</taxon>
        <taxon>Lecanorales</taxon>
        <taxon>Lecanorineae</taxon>
        <taxon>Parmeliaceae</taxon>
        <taxon>Letharia</taxon>
    </lineage>
</organism>
<evidence type="ECO:0000256" key="1">
    <source>
        <dbReference type="PROSITE-ProRule" id="PRU00047"/>
    </source>
</evidence>
<dbReference type="PROSITE" id="PS50158">
    <property type="entry name" value="ZF_CCHC"/>
    <property type="match status" value="1"/>
</dbReference>
<dbReference type="RefSeq" id="XP_037161029.1">
    <property type="nucleotide sequence ID" value="XM_037312015.1"/>
</dbReference>
<evidence type="ECO:0000313" key="5">
    <source>
        <dbReference type="Proteomes" id="UP000578531"/>
    </source>
</evidence>
<evidence type="ECO:0000256" key="2">
    <source>
        <dbReference type="SAM" id="MobiDB-lite"/>
    </source>
</evidence>
<dbReference type="Pfam" id="PF14223">
    <property type="entry name" value="Retrotran_gag_2"/>
    <property type="match status" value="1"/>
</dbReference>
<dbReference type="OrthoDB" id="5401974at2759"/>
<feature type="domain" description="CCHC-type" evidence="3">
    <location>
        <begin position="238"/>
        <end position="251"/>
    </location>
</feature>
<dbReference type="GO" id="GO:0008270">
    <property type="term" value="F:zinc ion binding"/>
    <property type="evidence" value="ECO:0007669"/>
    <property type="project" value="UniProtKB-KW"/>
</dbReference>
<gene>
    <name evidence="4" type="ORF">HO173_010129</name>
</gene>
<feature type="compositionally biased region" description="Basic and acidic residues" evidence="2">
    <location>
        <begin position="269"/>
        <end position="279"/>
    </location>
</feature>
<evidence type="ECO:0000313" key="4">
    <source>
        <dbReference type="EMBL" id="KAF6231597.1"/>
    </source>
</evidence>
<feature type="region of interest" description="Disordered" evidence="2">
    <location>
        <begin position="50"/>
        <end position="69"/>
    </location>
</feature>
<sequence length="306" mass="35242">MSTKDSGTTRQMEHLTEENFGSWFVNIRAELRSKKLWKYTQGEYNEDTVTTATTSTDTETSPPITKKQEKAMKDWEEKSQEAADLMTPTISPGVQQKLTEAEFNDGYLMLTRLRTILQPTGFSEFMRLSKEYYTLQFKAFKTIPEYLTHIKVLEEKIDATKVTLDTNNRTILCLSISLPQEYQYLIQIWAVTPSITAEKARQMVLEANRQHNQALHSQDSARFFKAGFQGKGKEKEPCDHCGSTGHLSEKCWTEYPQLAPDWYKEMMKDQAKHKGDSGKQARRFQARLATTTRGDDFEDNNTRISA</sequence>
<dbReference type="Proteomes" id="UP000578531">
    <property type="component" value="Unassembled WGS sequence"/>
</dbReference>
<protein>
    <recommendedName>
        <fullName evidence="3">CCHC-type domain-containing protein</fullName>
    </recommendedName>
</protein>
<keyword evidence="1" id="KW-0862">Zinc</keyword>
<feature type="compositionally biased region" description="Low complexity" evidence="2">
    <location>
        <begin position="50"/>
        <end position="65"/>
    </location>
</feature>
<dbReference type="GeneID" id="59291776"/>
<proteinExistence type="predicted"/>
<dbReference type="EMBL" id="JACCJC010000055">
    <property type="protein sequence ID" value="KAF6231597.1"/>
    <property type="molecule type" value="Genomic_DNA"/>
</dbReference>
<feature type="region of interest" description="Disordered" evidence="2">
    <location>
        <begin position="269"/>
        <end position="306"/>
    </location>
</feature>
<comment type="caution">
    <text evidence="4">The sequence shown here is derived from an EMBL/GenBank/DDBJ whole genome shotgun (WGS) entry which is preliminary data.</text>
</comment>
<dbReference type="AlphaFoldDB" id="A0A8H6FN44"/>
<keyword evidence="1" id="KW-0863">Zinc-finger</keyword>
<reference evidence="4 5" key="1">
    <citation type="journal article" date="2020" name="Genomics">
        <title>Complete, high-quality genomes from long-read metagenomic sequencing of two wolf lichen thalli reveals enigmatic genome architecture.</title>
        <authorList>
            <person name="McKenzie S.K."/>
            <person name="Walston R.F."/>
            <person name="Allen J.L."/>
        </authorList>
    </citation>
    <scope>NUCLEOTIDE SEQUENCE [LARGE SCALE GENOMIC DNA]</scope>
    <source>
        <strain evidence="4">WasteWater2</strain>
    </source>
</reference>
<keyword evidence="5" id="KW-1185">Reference proteome</keyword>
<accession>A0A8H6FN44</accession>
<dbReference type="GO" id="GO:0003676">
    <property type="term" value="F:nucleic acid binding"/>
    <property type="evidence" value="ECO:0007669"/>
    <property type="project" value="InterPro"/>
</dbReference>
<evidence type="ECO:0000259" key="3">
    <source>
        <dbReference type="PROSITE" id="PS50158"/>
    </source>
</evidence>